<dbReference type="InterPro" id="IPR015870">
    <property type="entry name" value="UDP-acyl_N-AcGlcN_deAcase_N"/>
</dbReference>
<comment type="catalytic activity">
    <reaction evidence="11 12">
        <text>a UDP-3-O-[(3R)-3-hydroxyacyl]-N-acetyl-alpha-D-glucosamine + H2O = a UDP-3-O-[(3R)-3-hydroxyacyl]-alpha-D-glucosamine + acetate</text>
        <dbReference type="Rhea" id="RHEA:67816"/>
        <dbReference type="ChEBI" id="CHEBI:15377"/>
        <dbReference type="ChEBI" id="CHEBI:30089"/>
        <dbReference type="ChEBI" id="CHEBI:137740"/>
        <dbReference type="ChEBI" id="CHEBI:173225"/>
        <dbReference type="EC" id="3.5.1.108"/>
    </reaction>
</comment>
<keyword evidence="7 12" id="KW-0479">Metal-binding</keyword>
<dbReference type="InterPro" id="IPR020568">
    <property type="entry name" value="Ribosomal_Su5_D2-typ_SF"/>
</dbReference>
<dbReference type="InterPro" id="IPR011334">
    <property type="entry name" value="UDP-acyl_GlcNac_deAcase_C"/>
</dbReference>
<dbReference type="PANTHER" id="PTHR33694">
    <property type="entry name" value="UDP-3-O-ACYL-N-ACETYLGLUCOSAMINE DEACETYLASE 1, MITOCHONDRIAL-RELATED"/>
    <property type="match status" value="1"/>
</dbReference>
<feature type="binding site" evidence="12">
    <location>
        <position position="71"/>
    </location>
    <ligand>
        <name>Zn(2+)</name>
        <dbReference type="ChEBI" id="CHEBI:29105"/>
    </ligand>
</feature>
<evidence type="ECO:0000256" key="1">
    <source>
        <dbReference type="ARBA" id="ARBA00001947"/>
    </source>
</evidence>
<evidence type="ECO:0000256" key="4">
    <source>
        <dbReference type="ARBA" id="ARBA00012745"/>
    </source>
</evidence>
<feature type="binding site" evidence="12">
    <location>
        <position position="234"/>
    </location>
    <ligand>
        <name>Zn(2+)</name>
        <dbReference type="ChEBI" id="CHEBI:29105"/>
    </ligand>
</feature>
<comment type="similarity">
    <text evidence="12">Belongs to the LpxC family.</text>
</comment>
<dbReference type="GO" id="GO:0046872">
    <property type="term" value="F:metal ion binding"/>
    <property type="evidence" value="ECO:0007669"/>
    <property type="project" value="UniProtKB-KW"/>
</dbReference>
<evidence type="ECO:0000256" key="7">
    <source>
        <dbReference type="ARBA" id="ARBA00022723"/>
    </source>
</evidence>
<dbReference type="SUPFAM" id="SSF54211">
    <property type="entry name" value="Ribosomal protein S5 domain 2-like"/>
    <property type="match status" value="2"/>
</dbReference>
<dbReference type="GO" id="GO:0103117">
    <property type="term" value="F:UDP-3-O-acyl-N-acetylglucosamine deacetylase activity"/>
    <property type="evidence" value="ECO:0007669"/>
    <property type="project" value="UniProtKB-UniRule"/>
</dbReference>
<accession>A0A1B2I9K6</accession>
<proteinExistence type="inferred from homology"/>
<keyword evidence="5 12" id="KW-0444">Lipid biosynthesis</keyword>
<comment type="cofactor">
    <cofactor evidence="1 12">
        <name>Zn(2+)</name>
        <dbReference type="ChEBI" id="CHEBI:29105"/>
    </cofactor>
</comment>
<dbReference type="Proteomes" id="UP000093044">
    <property type="component" value="Chromosome"/>
</dbReference>
<dbReference type="InterPro" id="IPR004463">
    <property type="entry name" value="UDP-acyl_GlcNac_deAcase"/>
</dbReference>
<dbReference type="UniPathway" id="UPA00359">
    <property type="reaction ID" value="UER00478"/>
</dbReference>
<evidence type="ECO:0000256" key="3">
    <source>
        <dbReference type="ARBA" id="ARBA00005002"/>
    </source>
</evidence>
<evidence type="ECO:0000256" key="11">
    <source>
        <dbReference type="ARBA" id="ARBA00024535"/>
    </source>
</evidence>
<evidence type="ECO:0000313" key="13">
    <source>
        <dbReference type="EMBL" id="ANZ46625.1"/>
    </source>
</evidence>
<evidence type="ECO:0000313" key="14">
    <source>
        <dbReference type="Proteomes" id="UP000093044"/>
    </source>
</evidence>
<dbReference type="Gene3D" id="3.30.1700.10">
    <property type="entry name" value="lpxc deacetylase, domain 2"/>
    <property type="match status" value="1"/>
</dbReference>
<keyword evidence="14" id="KW-1185">Reference proteome</keyword>
<dbReference type="EC" id="3.5.1.108" evidence="4 12"/>
<organism evidence="13 14">
    <name type="scientific">Cloacibacillus porcorum</name>
    <dbReference type="NCBI Taxonomy" id="1197717"/>
    <lineage>
        <taxon>Bacteria</taxon>
        <taxon>Thermotogati</taxon>
        <taxon>Synergistota</taxon>
        <taxon>Synergistia</taxon>
        <taxon>Synergistales</taxon>
        <taxon>Synergistaceae</taxon>
        <taxon>Cloacibacillus</taxon>
    </lineage>
</organism>
<dbReference type="Pfam" id="PF03331">
    <property type="entry name" value="LpxC"/>
    <property type="match status" value="1"/>
</dbReference>
<dbReference type="PANTHER" id="PTHR33694:SF1">
    <property type="entry name" value="UDP-3-O-ACYL-N-ACETYLGLUCOSAMINE DEACETYLASE 1, MITOCHONDRIAL-RELATED"/>
    <property type="match status" value="1"/>
</dbReference>
<keyword evidence="8 12" id="KW-0378">Hydrolase</keyword>
<dbReference type="AlphaFoldDB" id="A0A1B2I9K6"/>
<reference evidence="13" key="1">
    <citation type="submission" date="2016-08" db="EMBL/GenBank/DDBJ databases">
        <title>Complete genome of Cloacibacillus porcorum.</title>
        <authorList>
            <person name="Looft T."/>
            <person name="Bayles D.O."/>
            <person name="Alt D.P."/>
        </authorList>
    </citation>
    <scope>NUCLEOTIDE SEQUENCE [LARGE SCALE GENOMIC DNA]</scope>
    <source>
        <strain evidence="13">CL-84</strain>
    </source>
</reference>
<dbReference type="NCBIfam" id="TIGR00325">
    <property type="entry name" value="lpxC"/>
    <property type="match status" value="1"/>
</dbReference>
<evidence type="ECO:0000256" key="10">
    <source>
        <dbReference type="ARBA" id="ARBA00023098"/>
    </source>
</evidence>
<evidence type="ECO:0000256" key="5">
    <source>
        <dbReference type="ARBA" id="ARBA00022516"/>
    </source>
</evidence>
<dbReference type="GO" id="GO:0009245">
    <property type="term" value="P:lipid A biosynthetic process"/>
    <property type="evidence" value="ECO:0007669"/>
    <property type="project" value="UniProtKB-UniRule"/>
</dbReference>
<dbReference type="Gene3D" id="3.30.230.20">
    <property type="entry name" value="lpxc deacetylase, domain 1"/>
    <property type="match status" value="1"/>
</dbReference>
<evidence type="ECO:0000256" key="8">
    <source>
        <dbReference type="ARBA" id="ARBA00022801"/>
    </source>
</evidence>
<evidence type="ECO:0000256" key="12">
    <source>
        <dbReference type="HAMAP-Rule" id="MF_00388"/>
    </source>
</evidence>
<feature type="active site" description="Proton donor" evidence="12">
    <location>
        <position position="257"/>
    </location>
</feature>
<protein>
    <recommendedName>
        <fullName evidence="4 12">UDP-3-O-acyl-N-acetylglucosamine deacetylase</fullName>
        <shortName evidence="12">UDP-3-O-acyl-GlcNAc deacetylase</shortName>
        <ecNumber evidence="4 12">3.5.1.108</ecNumber>
    </recommendedName>
    <alternativeName>
        <fullName evidence="12">UDP-3-O-[R-3-hydroxymyristoyl]-N-acetylglucosamine deacetylase</fullName>
    </alternativeName>
</protein>
<evidence type="ECO:0000256" key="2">
    <source>
        <dbReference type="ARBA" id="ARBA00002923"/>
    </source>
</evidence>
<dbReference type="KEGG" id="cpor:BED41_08245"/>
<name>A0A1B2I9K6_9BACT</name>
<keyword evidence="10 12" id="KW-0443">Lipid metabolism</keyword>
<dbReference type="HAMAP" id="MF_00388">
    <property type="entry name" value="LpxC"/>
    <property type="match status" value="1"/>
</dbReference>
<gene>
    <name evidence="12" type="primary">lpxC</name>
    <name evidence="13" type="ORF">BED41_08245</name>
</gene>
<dbReference type="STRING" id="1197717.BED41_08245"/>
<comment type="pathway">
    <text evidence="3 12">Glycolipid biosynthesis; lipid IV(A) biosynthesis; lipid IV(A) from (3R)-3-hydroxytetradecanoyl-[acyl-carrier-protein] and UDP-N-acetyl-alpha-D-glucosamine: step 2/6.</text>
</comment>
<comment type="function">
    <text evidence="2 12">Catalyzes the hydrolysis of UDP-3-O-myristoyl-N-acetylglucosamine to form UDP-3-O-myristoylglucosamine and acetate, the committed step in lipid A biosynthesis.</text>
</comment>
<dbReference type="EMBL" id="CP016757">
    <property type="protein sequence ID" value="ANZ46625.1"/>
    <property type="molecule type" value="Genomic_DNA"/>
</dbReference>
<evidence type="ECO:0000256" key="9">
    <source>
        <dbReference type="ARBA" id="ARBA00022833"/>
    </source>
</evidence>
<keyword evidence="9 12" id="KW-0862">Zinc</keyword>
<feature type="binding site" evidence="12">
    <location>
        <position position="230"/>
    </location>
    <ligand>
        <name>Zn(2+)</name>
        <dbReference type="ChEBI" id="CHEBI:29105"/>
    </ligand>
</feature>
<keyword evidence="6 12" id="KW-0441">Lipid A biosynthesis</keyword>
<sequence length="272" mass="29217">MKTLKNEIKIGGVGLHSGEESTLWMRPCGSAGIYFRNKSGLSPVTEAVVEEDSRLTGFSLPNGAVVRTAEHLLAAIAGMGLEAVELELTGNEVPILDGSAFPFAEAIKNCGFEEIDGKRKKRAIAAPLFLEENDGGRLLAAAPAEKLTVTYIIDYSGTPIGTQKVKYDITSETFYNIISKARTFGLTSELDYLKQNGLAKGGTLDNALVFDEKGLVGGQRLRFPLECVTHKVIDLLGDLTLAGEIPTAHYVAVAAGHSIHGKLTRRIKTLFP</sequence>
<evidence type="ECO:0000256" key="6">
    <source>
        <dbReference type="ARBA" id="ARBA00022556"/>
    </source>
</evidence>
<dbReference type="GO" id="GO:0016020">
    <property type="term" value="C:membrane"/>
    <property type="evidence" value="ECO:0007669"/>
    <property type="project" value="GOC"/>
</dbReference>